<evidence type="ECO:0000313" key="2">
    <source>
        <dbReference type="Proteomes" id="UP000465609"/>
    </source>
</evidence>
<gene>
    <name evidence="1" type="ORF">MAUB_17030</name>
</gene>
<keyword evidence="2" id="KW-1185">Reference proteome</keyword>
<proteinExistence type="predicted"/>
<reference evidence="1 2" key="1">
    <citation type="journal article" date="2019" name="Emerg. Microbes Infect.">
        <title>Comprehensive subspecies identification of 175 nontuberculous mycobacteria species based on 7547 genomic profiles.</title>
        <authorList>
            <person name="Matsumoto Y."/>
            <person name="Kinjo T."/>
            <person name="Motooka D."/>
            <person name="Nabeya D."/>
            <person name="Jung N."/>
            <person name="Uechi K."/>
            <person name="Horii T."/>
            <person name="Iida T."/>
            <person name="Fujita J."/>
            <person name="Nakamura S."/>
        </authorList>
    </citation>
    <scope>NUCLEOTIDE SEQUENCE [LARGE SCALE GENOMIC DNA]</scope>
    <source>
        <strain evidence="1 2">JCM 15296</strain>
    </source>
</reference>
<name>A0ABM7IB21_9MYCO</name>
<accession>A0ABM7IB21</accession>
<organism evidence="1 2">
    <name type="scientific">Mycolicibacterium aubagnense</name>
    <dbReference type="NCBI Taxonomy" id="319707"/>
    <lineage>
        <taxon>Bacteria</taxon>
        <taxon>Bacillati</taxon>
        <taxon>Actinomycetota</taxon>
        <taxon>Actinomycetes</taxon>
        <taxon>Mycobacteriales</taxon>
        <taxon>Mycobacteriaceae</taxon>
        <taxon>Mycolicibacterium</taxon>
    </lineage>
</organism>
<dbReference type="Proteomes" id="UP000465609">
    <property type="component" value="Chromosome"/>
</dbReference>
<protein>
    <submittedName>
        <fullName evidence="1">Uncharacterized protein</fullName>
    </submittedName>
</protein>
<dbReference type="EMBL" id="AP022577">
    <property type="protein sequence ID" value="BBX83830.1"/>
    <property type="molecule type" value="Genomic_DNA"/>
</dbReference>
<evidence type="ECO:0000313" key="1">
    <source>
        <dbReference type="EMBL" id="BBX83830.1"/>
    </source>
</evidence>
<sequence length="78" mass="8155">MISTQELESSRAAGAPGSDALASDPLACAVDAGTLVLDALFDELTVTCFVVEHPVIATATIVVANTSFRYIPTSSWLR</sequence>